<dbReference type="AlphaFoldDB" id="A0ABD5PEL5"/>
<keyword evidence="3" id="KW-1185">Reference proteome</keyword>
<feature type="region of interest" description="Disordered" evidence="1">
    <location>
        <begin position="1"/>
        <end position="28"/>
    </location>
</feature>
<organism evidence="2 3">
    <name type="scientific">Halobium salinum</name>
    <dbReference type="NCBI Taxonomy" id="1364940"/>
    <lineage>
        <taxon>Archaea</taxon>
        <taxon>Methanobacteriati</taxon>
        <taxon>Methanobacteriota</taxon>
        <taxon>Stenosarchaea group</taxon>
        <taxon>Halobacteria</taxon>
        <taxon>Halobacteriales</taxon>
        <taxon>Haloferacaceae</taxon>
        <taxon>Halobium</taxon>
    </lineage>
</organism>
<gene>
    <name evidence="2" type="ORF">ACFO0N_15100</name>
</gene>
<accession>A0ABD5PEL5</accession>
<dbReference type="EMBL" id="JBHSDS010000008">
    <property type="protein sequence ID" value="MFC4359272.1"/>
    <property type="molecule type" value="Genomic_DNA"/>
</dbReference>
<reference evidence="2 3" key="1">
    <citation type="journal article" date="2019" name="Int. J. Syst. Evol. Microbiol.">
        <title>The Global Catalogue of Microorganisms (GCM) 10K type strain sequencing project: providing services to taxonomists for standard genome sequencing and annotation.</title>
        <authorList>
            <consortium name="The Broad Institute Genomics Platform"/>
            <consortium name="The Broad Institute Genome Sequencing Center for Infectious Disease"/>
            <person name="Wu L."/>
            <person name="Ma J."/>
        </authorList>
    </citation>
    <scope>NUCLEOTIDE SEQUENCE [LARGE SCALE GENOMIC DNA]</scope>
    <source>
        <strain evidence="2 3">CGMCC 1.12553</strain>
    </source>
</reference>
<evidence type="ECO:0000313" key="3">
    <source>
        <dbReference type="Proteomes" id="UP001595921"/>
    </source>
</evidence>
<proteinExistence type="predicted"/>
<dbReference type="Proteomes" id="UP001595921">
    <property type="component" value="Unassembled WGS sequence"/>
</dbReference>
<comment type="caution">
    <text evidence="2">The sequence shown here is derived from an EMBL/GenBank/DDBJ whole genome shotgun (WGS) entry which is preliminary data.</text>
</comment>
<evidence type="ECO:0000313" key="2">
    <source>
        <dbReference type="EMBL" id="MFC4359272.1"/>
    </source>
</evidence>
<dbReference type="RefSeq" id="WP_267622837.1">
    <property type="nucleotide sequence ID" value="NZ_JAODIW010000006.1"/>
</dbReference>
<protein>
    <submittedName>
        <fullName evidence="2">Uncharacterized protein</fullName>
    </submittedName>
</protein>
<evidence type="ECO:0000256" key="1">
    <source>
        <dbReference type="SAM" id="MobiDB-lite"/>
    </source>
</evidence>
<sequence>MTESSRERVAEMKKSADRYEGRGDRLQRSDPERAQYCYSWASRLNSYLAGKESTDTTYRMKQKRRIDEKAERVRRRQELFGGEKR</sequence>
<name>A0ABD5PEL5_9EURY</name>